<gene>
    <name evidence="3" type="ORF">LWI28_020796</name>
</gene>
<evidence type="ECO:0000256" key="1">
    <source>
        <dbReference type="SAM" id="Coils"/>
    </source>
</evidence>
<dbReference type="EMBL" id="JAJSOW010000003">
    <property type="protein sequence ID" value="KAI9196069.1"/>
    <property type="molecule type" value="Genomic_DNA"/>
</dbReference>
<reference evidence="3" key="1">
    <citation type="journal article" date="2022" name="Plant J.">
        <title>Strategies of tolerance reflected in two North American maple genomes.</title>
        <authorList>
            <person name="McEvoy S.L."/>
            <person name="Sezen U.U."/>
            <person name="Trouern-Trend A."/>
            <person name="McMahon S.M."/>
            <person name="Schaberg P.G."/>
            <person name="Yang J."/>
            <person name="Wegrzyn J.L."/>
            <person name="Swenson N.G."/>
        </authorList>
    </citation>
    <scope>NUCLEOTIDE SEQUENCE</scope>
    <source>
        <strain evidence="3">91603</strain>
    </source>
</reference>
<dbReference type="Proteomes" id="UP001064489">
    <property type="component" value="Chromosome 1"/>
</dbReference>
<dbReference type="PANTHER" id="PTHR37076">
    <property type="entry name" value="HISTONE-LYSINE N-METHYLTRANSFERASE, H3 LYSINE-79 SPECIFIC-LIKE-RELATED"/>
    <property type="match status" value="1"/>
</dbReference>
<organism evidence="3 4">
    <name type="scientific">Acer negundo</name>
    <name type="common">Box elder</name>
    <dbReference type="NCBI Taxonomy" id="4023"/>
    <lineage>
        <taxon>Eukaryota</taxon>
        <taxon>Viridiplantae</taxon>
        <taxon>Streptophyta</taxon>
        <taxon>Embryophyta</taxon>
        <taxon>Tracheophyta</taxon>
        <taxon>Spermatophyta</taxon>
        <taxon>Magnoliopsida</taxon>
        <taxon>eudicotyledons</taxon>
        <taxon>Gunneridae</taxon>
        <taxon>Pentapetalae</taxon>
        <taxon>rosids</taxon>
        <taxon>malvids</taxon>
        <taxon>Sapindales</taxon>
        <taxon>Sapindaceae</taxon>
        <taxon>Hippocastanoideae</taxon>
        <taxon>Acereae</taxon>
        <taxon>Acer</taxon>
    </lineage>
</organism>
<accession>A0AAD5JKT5</accession>
<comment type="caution">
    <text evidence="3">The sequence shown here is derived from an EMBL/GenBank/DDBJ whole genome shotgun (WGS) entry which is preliminary data.</text>
</comment>
<dbReference type="PANTHER" id="PTHR37076:SF3">
    <property type="entry name" value="STRESS RESPONSE PROTEIN NST1-LIKE"/>
    <property type="match status" value="1"/>
</dbReference>
<sequence length="461" mass="54057">MRVTSSSASSSSHITSSTAALLLQSNLFFSSISKLRLFFVFVKASSSVDLRPPVGLHYLPYLKHQQNKKKKKKMKRKKWSEREEQTLLSKYSDLLNSGTLPKLKTREKKFRPIADHVNSVHHLQDPVSFPFKWSWRDVSIKVQNMRHQYLGVKQKIRISQDEFNWRDGENHWENFLKYKEVFGDVELEVKGKRANETINGGDLFDDCCDLGFAGIDSDDLEEEVEVEEEEEEEEGSCEGKMESESEFEVVRVVKNKKLKKSFGGRKGFSFLGAQVLDLRDVVARREDRRREREFMREKGSMEREEKKRETELRKEKWMSEREEGVERRETESEETGLRWARKEYEGRVRLENELYEERRRRMRIEEKREEEEMEWRERMVGLQIEHEKSMMQMQAEACQNQLQILGVMARLICQFFGSSNDGLGGGLGTLPPQVLQNLQHHEPEGLCDNGKPDANSPSDFL</sequence>
<evidence type="ECO:0000313" key="3">
    <source>
        <dbReference type="EMBL" id="KAI9196069.1"/>
    </source>
</evidence>
<dbReference type="AlphaFoldDB" id="A0AAD5JKT5"/>
<proteinExistence type="predicted"/>
<keyword evidence="1" id="KW-0175">Coiled coil</keyword>
<evidence type="ECO:0000256" key="2">
    <source>
        <dbReference type="SAM" id="MobiDB-lite"/>
    </source>
</evidence>
<feature type="coiled-coil region" evidence="1">
    <location>
        <begin position="347"/>
        <end position="374"/>
    </location>
</feature>
<keyword evidence="4" id="KW-1185">Reference proteome</keyword>
<feature type="region of interest" description="Disordered" evidence="2">
    <location>
        <begin position="442"/>
        <end position="461"/>
    </location>
</feature>
<protein>
    <submittedName>
        <fullName evidence="3">Uncharacterized protein</fullName>
    </submittedName>
</protein>
<name>A0AAD5JKT5_ACENE</name>
<reference evidence="3" key="2">
    <citation type="submission" date="2023-02" db="EMBL/GenBank/DDBJ databases">
        <authorList>
            <person name="Swenson N.G."/>
            <person name="Wegrzyn J.L."/>
            <person name="Mcevoy S.L."/>
        </authorList>
    </citation>
    <scope>NUCLEOTIDE SEQUENCE</scope>
    <source>
        <strain evidence="3">91603</strain>
        <tissue evidence="3">Leaf</tissue>
    </source>
</reference>
<evidence type="ECO:0000313" key="4">
    <source>
        <dbReference type="Proteomes" id="UP001064489"/>
    </source>
</evidence>
<feature type="region of interest" description="Disordered" evidence="2">
    <location>
        <begin position="293"/>
        <end position="312"/>
    </location>
</feature>